<comment type="caution">
    <text evidence="2">The sequence shown here is derived from an EMBL/GenBank/DDBJ whole genome shotgun (WGS) entry which is preliminary data.</text>
</comment>
<protein>
    <submittedName>
        <fullName evidence="2">Uncharacterized protein</fullName>
    </submittedName>
</protein>
<gene>
    <name evidence="2" type="ORF">pipiens_007503</name>
</gene>
<proteinExistence type="predicted"/>
<evidence type="ECO:0000313" key="3">
    <source>
        <dbReference type="Proteomes" id="UP001562425"/>
    </source>
</evidence>
<sequence>METFSDIPSKQPLAVKTGGEAGVLAKPRRSPTRKTNGHGRKGSGSALEVGSVTKPDTSGSSSASCLISYLFYLLCITSLGATIYSNIRQSYLEDRLFSLVSIEERLSLLETQIRDVYRSRPEAAYEDGGGAVTDFVRKFSVQLAELPRIRRDVSSLKLSRAVRQVATSGDGECMCPPVPIELSLAMDAASYDKHVSALEELKNLSSSHYAQQAVTNLDLDDRLTTLLKHGQLIAERQQRLRDVASLLGSQTEARLTDLTGVARFLRKEVAEVRGDVAVAEKTLATYWQWVTLAVGGVLALKVAVWWKGAGLGGLLRMVGGNVAAIQWCLGRRFVVDVGVLARVLRS</sequence>
<keyword evidence="3" id="KW-1185">Reference proteome</keyword>
<feature type="region of interest" description="Disordered" evidence="1">
    <location>
        <begin position="1"/>
        <end position="61"/>
    </location>
</feature>
<evidence type="ECO:0000313" key="2">
    <source>
        <dbReference type="EMBL" id="KAL1400351.1"/>
    </source>
</evidence>
<reference evidence="2 3" key="1">
    <citation type="submission" date="2024-05" db="EMBL/GenBank/DDBJ databases">
        <title>Culex pipiens pipiens assembly and annotation.</title>
        <authorList>
            <person name="Alout H."/>
            <person name="Durand T."/>
        </authorList>
    </citation>
    <scope>NUCLEOTIDE SEQUENCE [LARGE SCALE GENOMIC DNA]</scope>
    <source>
        <strain evidence="2">HA-2024</strain>
        <tissue evidence="2">Whole body</tissue>
    </source>
</reference>
<accession>A0ABD1DL99</accession>
<evidence type="ECO:0000256" key="1">
    <source>
        <dbReference type="SAM" id="MobiDB-lite"/>
    </source>
</evidence>
<dbReference type="EMBL" id="JBEHCU010005275">
    <property type="protein sequence ID" value="KAL1400351.1"/>
    <property type="molecule type" value="Genomic_DNA"/>
</dbReference>
<dbReference type="Proteomes" id="UP001562425">
    <property type="component" value="Unassembled WGS sequence"/>
</dbReference>
<dbReference type="AlphaFoldDB" id="A0ABD1DL99"/>
<organism evidence="2 3">
    <name type="scientific">Culex pipiens pipiens</name>
    <name type="common">Northern house mosquito</name>
    <dbReference type="NCBI Taxonomy" id="38569"/>
    <lineage>
        <taxon>Eukaryota</taxon>
        <taxon>Metazoa</taxon>
        <taxon>Ecdysozoa</taxon>
        <taxon>Arthropoda</taxon>
        <taxon>Hexapoda</taxon>
        <taxon>Insecta</taxon>
        <taxon>Pterygota</taxon>
        <taxon>Neoptera</taxon>
        <taxon>Endopterygota</taxon>
        <taxon>Diptera</taxon>
        <taxon>Nematocera</taxon>
        <taxon>Culicoidea</taxon>
        <taxon>Culicidae</taxon>
        <taxon>Culicinae</taxon>
        <taxon>Culicini</taxon>
        <taxon>Culex</taxon>
        <taxon>Culex</taxon>
    </lineage>
</organism>
<feature type="compositionally biased region" description="Basic residues" evidence="1">
    <location>
        <begin position="26"/>
        <end position="41"/>
    </location>
</feature>
<name>A0ABD1DL99_CULPP</name>